<organism evidence="2 3">
    <name type="scientific">Nocardioides iriomotensis</name>
    <dbReference type="NCBI Taxonomy" id="715784"/>
    <lineage>
        <taxon>Bacteria</taxon>
        <taxon>Bacillati</taxon>
        <taxon>Actinomycetota</taxon>
        <taxon>Actinomycetes</taxon>
        <taxon>Propionibacteriales</taxon>
        <taxon>Nocardioidaceae</taxon>
        <taxon>Nocardioides</taxon>
    </lineage>
</organism>
<dbReference type="EMBL" id="SDPU01000020">
    <property type="protein sequence ID" value="RYU12920.1"/>
    <property type="molecule type" value="Genomic_DNA"/>
</dbReference>
<name>A0A4Q5J2S6_9ACTN</name>
<sequence length="93" mass="10984">MSLRKPSWRTFARRWRGCRPRWTRRPLSPPYRRPRPRRAARCAGSASACCSPSSRCWHRRPSWPPGSMTRSRTPTATSRPSRPWPPTRRCRTP</sequence>
<gene>
    <name evidence="2" type="ORF">ETU37_08165</name>
</gene>
<reference evidence="2 3" key="1">
    <citation type="submission" date="2019-01" db="EMBL/GenBank/DDBJ databases">
        <title>Nocardioides guangzhouensis sp. nov., an actinobacterium isolated from soil.</title>
        <authorList>
            <person name="Fu Y."/>
            <person name="Cai Y."/>
            <person name="Lin Z."/>
            <person name="Chen P."/>
        </authorList>
    </citation>
    <scope>NUCLEOTIDE SEQUENCE [LARGE SCALE GENOMIC DNA]</scope>
    <source>
        <strain evidence="2 3">NBRC 105384</strain>
    </source>
</reference>
<dbReference type="AlphaFoldDB" id="A0A4Q5J2S6"/>
<comment type="caution">
    <text evidence="2">The sequence shown here is derived from an EMBL/GenBank/DDBJ whole genome shotgun (WGS) entry which is preliminary data.</text>
</comment>
<feature type="compositionally biased region" description="Low complexity" evidence="1">
    <location>
        <begin position="69"/>
        <end position="81"/>
    </location>
</feature>
<evidence type="ECO:0000256" key="1">
    <source>
        <dbReference type="SAM" id="MobiDB-lite"/>
    </source>
</evidence>
<proteinExistence type="predicted"/>
<evidence type="ECO:0000313" key="2">
    <source>
        <dbReference type="EMBL" id="RYU12920.1"/>
    </source>
</evidence>
<feature type="compositionally biased region" description="Low complexity" evidence="1">
    <location>
        <begin position="44"/>
        <end position="55"/>
    </location>
</feature>
<feature type="region of interest" description="Disordered" evidence="1">
    <location>
        <begin position="44"/>
        <end position="93"/>
    </location>
</feature>
<protein>
    <submittedName>
        <fullName evidence="2">Uncharacterized protein</fullName>
    </submittedName>
</protein>
<dbReference type="Proteomes" id="UP000291189">
    <property type="component" value="Unassembled WGS sequence"/>
</dbReference>
<accession>A0A4Q5J2S6</accession>
<evidence type="ECO:0000313" key="3">
    <source>
        <dbReference type="Proteomes" id="UP000291189"/>
    </source>
</evidence>
<keyword evidence="3" id="KW-1185">Reference proteome</keyword>